<dbReference type="InterPro" id="IPR000652">
    <property type="entry name" value="Triosephosphate_isomerase"/>
</dbReference>
<gene>
    <name evidence="8" type="primary">tpiA</name>
    <name evidence="10" type="ORF">D9V67_01565</name>
</gene>
<organism evidence="10 11">
    <name type="scientific">Buchnera aphidicola</name>
    <name type="common">Brachycaudus cardui</name>
    <dbReference type="NCBI Taxonomy" id="557993"/>
    <lineage>
        <taxon>Bacteria</taxon>
        <taxon>Pseudomonadati</taxon>
        <taxon>Pseudomonadota</taxon>
        <taxon>Gammaproteobacteria</taxon>
        <taxon>Enterobacterales</taxon>
        <taxon>Erwiniaceae</taxon>
        <taxon>Buchnera</taxon>
    </lineage>
</organism>
<dbReference type="EC" id="5.3.1.1" evidence="8 9"/>
<feature type="binding site" evidence="8">
    <location>
        <position position="174"/>
    </location>
    <ligand>
        <name>substrate</name>
    </ligand>
</feature>
<dbReference type="SUPFAM" id="SSF51351">
    <property type="entry name" value="Triosephosphate isomerase (TIM)"/>
    <property type="match status" value="1"/>
</dbReference>
<evidence type="ECO:0000256" key="8">
    <source>
        <dbReference type="HAMAP-Rule" id="MF_00147"/>
    </source>
</evidence>
<evidence type="ECO:0000256" key="9">
    <source>
        <dbReference type="RuleBase" id="RU363013"/>
    </source>
</evidence>
<dbReference type="GO" id="GO:0019563">
    <property type="term" value="P:glycerol catabolic process"/>
    <property type="evidence" value="ECO:0007669"/>
    <property type="project" value="TreeGrafter"/>
</dbReference>
<dbReference type="FunFam" id="3.20.20.70:FF:000016">
    <property type="entry name" value="Triosephosphate isomerase"/>
    <property type="match status" value="1"/>
</dbReference>
<dbReference type="InterPro" id="IPR013785">
    <property type="entry name" value="Aldolase_TIM"/>
</dbReference>
<evidence type="ECO:0000256" key="7">
    <source>
        <dbReference type="ARBA" id="ARBA00023235"/>
    </source>
</evidence>
<dbReference type="InterPro" id="IPR022896">
    <property type="entry name" value="TrioseP_Isoase_bac/euk"/>
</dbReference>
<dbReference type="GO" id="GO:0005829">
    <property type="term" value="C:cytosol"/>
    <property type="evidence" value="ECO:0007669"/>
    <property type="project" value="TreeGrafter"/>
</dbReference>
<keyword evidence="7 8" id="KW-0413">Isomerase</keyword>
<dbReference type="UniPathway" id="UPA00138"/>
<proteinExistence type="inferred from homology"/>
<comment type="function">
    <text evidence="8">Involved in the gluconeogenesis. Catalyzes stereospecifically the conversion of dihydroxyacetone phosphate (DHAP) to D-glyceraldehyde-3-phosphate (G3P).</text>
</comment>
<dbReference type="Gene3D" id="3.20.20.70">
    <property type="entry name" value="Aldolase class I"/>
    <property type="match status" value="1"/>
</dbReference>
<comment type="caution">
    <text evidence="8">Lacks conserved residue(s) required for the propagation of feature annotation.</text>
</comment>
<accession>A0A4D6XUK4</accession>
<dbReference type="GO" id="GO:0006096">
    <property type="term" value="P:glycolytic process"/>
    <property type="evidence" value="ECO:0007669"/>
    <property type="project" value="UniProtKB-UniRule"/>
</dbReference>
<evidence type="ECO:0000256" key="6">
    <source>
        <dbReference type="ARBA" id="ARBA00023152"/>
    </source>
</evidence>
<keyword evidence="5 8" id="KW-0963">Cytoplasm</keyword>
<comment type="subunit">
    <text evidence="8 9">Homodimer.</text>
</comment>
<sequence length="257" mass="29050">MKKHLLVANWKLNGSIKMISQYIKCVKSCLSVLSKKNIIVIAPPTIYLSEIYKNLNNIDIFLGAQNVDINLKGAFTGETSILMLRDIGVKYVIIGHSERRLLHNETNDILVKKFDLIKKLNLIPILCIGEIEKNKNYNQTTKILIEQLNCMFQVLGKSVFRNTVIAYEPIWAIGTGLSADPKYVQFIHKFIKDYIAQHDPTSIKNIIVQYGGSINAINAEEFIKEPDIDGLLIGSASLDSKEFCKIIAIAEKVTKYY</sequence>
<reference evidence="10 11" key="1">
    <citation type="submission" date="2018-12" db="EMBL/GenBank/DDBJ databases">
        <authorList>
            <person name="Chong R.A."/>
        </authorList>
    </citation>
    <scope>NUCLEOTIDE SEQUENCE [LARGE SCALE GENOMIC DNA]</scope>
    <source>
        <strain evidence="10 11">Bca</strain>
    </source>
</reference>
<dbReference type="AlphaFoldDB" id="A0A4D6XUK4"/>
<dbReference type="PANTHER" id="PTHR21139">
    <property type="entry name" value="TRIOSEPHOSPHATE ISOMERASE"/>
    <property type="match status" value="1"/>
</dbReference>
<evidence type="ECO:0000256" key="1">
    <source>
        <dbReference type="ARBA" id="ARBA00004680"/>
    </source>
</evidence>
<dbReference type="EMBL" id="CP034879">
    <property type="protein sequence ID" value="QCI20443.1"/>
    <property type="molecule type" value="Genomic_DNA"/>
</dbReference>
<evidence type="ECO:0000313" key="10">
    <source>
        <dbReference type="EMBL" id="QCI20443.1"/>
    </source>
</evidence>
<comment type="similarity">
    <text evidence="3 8 9">Belongs to the triosephosphate isomerase family.</text>
</comment>
<dbReference type="UniPathway" id="UPA00109">
    <property type="reaction ID" value="UER00189"/>
</dbReference>
<evidence type="ECO:0000256" key="4">
    <source>
        <dbReference type="ARBA" id="ARBA00022432"/>
    </source>
</evidence>
<dbReference type="Pfam" id="PF00121">
    <property type="entry name" value="TIM"/>
    <property type="match status" value="1"/>
</dbReference>
<dbReference type="GO" id="GO:0004807">
    <property type="term" value="F:triose-phosphate isomerase activity"/>
    <property type="evidence" value="ECO:0007669"/>
    <property type="project" value="UniProtKB-UniRule"/>
</dbReference>
<dbReference type="PROSITE" id="PS51440">
    <property type="entry name" value="TIM_2"/>
    <property type="match status" value="1"/>
</dbReference>
<comment type="pathway">
    <text evidence="8 9">Carbohydrate biosynthesis; gluconeogenesis.</text>
</comment>
<dbReference type="HAMAP" id="MF_00147_B">
    <property type="entry name" value="TIM_B"/>
    <property type="match status" value="1"/>
</dbReference>
<protein>
    <recommendedName>
        <fullName evidence="8 9">Triosephosphate isomerase</fullName>
        <shortName evidence="8">TIM</shortName>
        <shortName evidence="8">TPI</shortName>
        <ecNumber evidence="8 9">5.3.1.1</ecNumber>
    </recommendedName>
    <alternativeName>
        <fullName evidence="8">Triose-phosphate isomerase</fullName>
    </alternativeName>
</protein>
<keyword evidence="4 8" id="KW-0312">Gluconeogenesis</keyword>
<dbReference type="Proteomes" id="UP000298594">
    <property type="component" value="Chromosome"/>
</dbReference>
<dbReference type="OrthoDB" id="9809429at2"/>
<dbReference type="NCBIfam" id="TIGR00419">
    <property type="entry name" value="tim"/>
    <property type="match status" value="1"/>
</dbReference>
<feature type="binding site" evidence="8">
    <location>
        <position position="213"/>
    </location>
    <ligand>
        <name>substrate</name>
    </ligand>
</feature>
<reference evidence="10 11" key="2">
    <citation type="submission" date="2019-05" db="EMBL/GenBank/DDBJ databases">
        <title>Genome evolution of the obligate endosymbiont Buchnera aphidicola.</title>
        <authorList>
            <person name="Moran N.A."/>
        </authorList>
    </citation>
    <scope>NUCLEOTIDE SEQUENCE [LARGE SCALE GENOMIC DNA]</scope>
    <source>
        <strain evidence="10 11">Bca</strain>
    </source>
</reference>
<feature type="active site" description="Electrophile" evidence="8">
    <location>
        <position position="96"/>
    </location>
</feature>
<dbReference type="GO" id="GO:0006094">
    <property type="term" value="P:gluconeogenesis"/>
    <property type="evidence" value="ECO:0007669"/>
    <property type="project" value="UniProtKB-UniRule"/>
</dbReference>
<dbReference type="CDD" id="cd00311">
    <property type="entry name" value="TIM"/>
    <property type="match status" value="1"/>
</dbReference>
<dbReference type="InterPro" id="IPR020861">
    <property type="entry name" value="Triosephosphate_isomerase_AS"/>
</dbReference>
<dbReference type="GO" id="GO:0046166">
    <property type="term" value="P:glyceraldehyde-3-phosphate biosynthetic process"/>
    <property type="evidence" value="ECO:0007669"/>
    <property type="project" value="TreeGrafter"/>
</dbReference>
<feature type="active site" description="Proton acceptor" evidence="8">
    <location>
        <position position="168"/>
    </location>
</feature>
<comment type="catalytic activity">
    <reaction evidence="8 9">
        <text>D-glyceraldehyde 3-phosphate = dihydroxyacetone phosphate</text>
        <dbReference type="Rhea" id="RHEA:18585"/>
        <dbReference type="ChEBI" id="CHEBI:57642"/>
        <dbReference type="ChEBI" id="CHEBI:59776"/>
        <dbReference type="EC" id="5.3.1.1"/>
    </reaction>
</comment>
<evidence type="ECO:0000256" key="2">
    <source>
        <dbReference type="ARBA" id="ARBA00004939"/>
    </source>
</evidence>
<evidence type="ECO:0000313" key="11">
    <source>
        <dbReference type="Proteomes" id="UP000298594"/>
    </source>
</evidence>
<keyword evidence="6 8" id="KW-0324">Glycolysis</keyword>
<dbReference type="RefSeq" id="WP_158359451.1">
    <property type="nucleotide sequence ID" value="NZ_CP034879.1"/>
</dbReference>
<comment type="subcellular location">
    <subcellularLocation>
        <location evidence="8 9">Cytoplasm</location>
    </subcellularLocation>
</comment>
<comment type="pathway">
    <text evidence="1 8 9">Carbohydrate degradation; glycolysis; D-glyceraldehyde 3-phosphate from glycerone phosphate: step 1/1.</text>
</comment>
<dbReference type="PROSITE" id="PS00171">
    <property type="entry name" value="TIM_1"/>
    <property type="match status" value="1"/>
</dbReference>
<evidence type="ECO:0000256" key="5">
    <source>
        <dbReference type="ARBA" id="ARBA00022490"/>
    </source>
</evidence>
<feature type="binding site" evidence="8">
    <location>
        <begin position="9"/>
        <end position="11"/>
    </location>
    <ligand>
        <name>substrate</name>
    </ligand>
</feature>
<dbReference type="InterPro" id="IPR035990">
    <property type="entry name" value="TIM_sf"/>
</dbReference>
<name>A0A4D6XUK4_9GAMM</name>
<evidence type="ECO:0000256" key="3">
    <source>
        <dbReference type="ARBA" id="ARBA00007422"/>
    </source>
</evidence>
<dbReference type="PANTHER" id="PTHR21139:SF42">
    <property type="entry name" value="TRIOSEPHOSPHATE ISOMERASE"/>
    <property type="match status" value="1"/>
</dbReference>
<comment type="pathway">
    <text evidence="2">Carbohydrate metabolism; erythritol degradation.</text>
</comment>